<dbReference type="Pfam" id="PF02557">
    <property type="entry name" value="VanY"/>
    <property type="match status" value="1"/>
</dbReference>
<dbReference type="RefSeq" id="WP_256506570.1">
    <property type="nucleotide sequence ID" value="NZ_CP101740.1"/>
</dbReference>
<dbReference type="PANTHER" id="PTHR34385:SF1">
    <property type="entry name" value="PEPTIDOGLYCAN L-ALANYL-D-GLUTAMATE ENDOPEPTIDASE CWLK"/>
    <property type="match status" value="1"/>
</dbReference>
<dbReference type="EMBL" id="CP101740">
    <property type="protein sequence ID" value="UUL82723.1"/>
    <property type="molecule type" value="Genomic_DNA"/>
</dbReference>
<dbReference type="InterPro" id="IPR058193">
    <property type="entry name" value="VanY/YodJ_core_dom"/>
</dbReference>
<dbReference type="CDD" id="cd14852">
    <property type="entry name" value="LD-carboxypeptidase"/>
    <property type="match status" value="1"/>
</dbReference>
<organism evidence="3 4">
    <name type="scientific">Sphingomonas qomolangmaensis</name>
    <dbReference type="NCBI Taxonomy" id="2918765"/>
    <lineage>
        <taxon>Bacteria</taxon>
        <taxon>Pseudomonadati</taxon>
        <taxon>Pseudomonadota</taxon>
        <taxon>Alphaproteobacteria</taxon>
        <taxon>Sphingomonadales</taxon>
        <taxon>Sphingomonadaceae</taxon>
        <taxon>Sphingomonas</taxon>
    </lineage>
</organism>
<dbReference type="PROSITE" id="PS51257">
    <property type="entry name" value="PROKAR_LIPOPROTEIN"/>
    <property type="match status" value="1"/>
</dbReference>
<dbReference type="InterPro" id="IPR009045">
    <property type="entry name" value="Zn_M74/Hedgehog-like"/>
</dbReference>
<dbReference type="InterPro" id="IPR003709">
    <property type="entry name" value="VanY-like_core_dom"/>
</dbReference>
<evidence type="ECO:0000259" key="2">
    <source>
        <dbReference type="Pfam" id="PF02557"/>
    </source>
</evidence>
<evidence type="ECO:0000313" key="4">
    <source>
        <dbReference type="Proteomes" id="UP001058533"/>
    </source>
</evidence>
<reference evidence="3" key="1">
    <citation type="submission" date="2022-07" db="EMBL/GenBank/DDBJ databases">
        <title>Sphingomonas sp. nov., a novel bacterium isolated from the north slope of the Mount Everest.</title>
        <authorList>
            <person name="Cui X."/>
            <person name="Liu Y."/>
        </authorList>
    </citation>
    <scope>NUCLEOTIDE SEQUENCE</scope>
    <source>
        <strain evidence="3">S5-59</strain>
    </source>
</reference>
<name>A0ABY5L6Y4_9SPHN</name>
<dbReference type="Gene3D" id="3.30.1380.10">
    <property type="match status" value="1"/>
</dbReference>
<keyword evidence="4" id="KW-1185">Reference proteome</keyword>
<dbReference type="Proteomes" id="UP001058533">
    <property type="component" value="Chromosome"/>
</dbReference>
<dbReference type="InterPro" id="IPR052179">
    <property type="entry name" value="DD-CPase-like"/>
</dbReference>
<sequence>MRTVLGVTLALTLAACAAPPAEVAAPAPPPPVAAPTVAIAPPPIVARAPVALCERGSVAPTRDGRLLNHFPYPGVSESVLLPAPPPLDDGGACRVHPAMLGDLNRLIAASNADPAVAGKLRSVSCHRGVAFQAQTFCAGILSGRSMGFRDRAWASAPPGYSEHATGYVVDFGTTDRGGCPDADACFAATPVGKWLIANAARYGFEMSFPAGNKQQMKWEPWHWRWVGTSAAVPGATAARATFSQARKSFPARPRPE</sequence>
<feature type="chain" id="PRO_5047115460" evidence="1">
    <location>
        <begin position="18"/>
        <end position="256"/>
    </location>
</feature>
<protein>
    <submittedName>
        <fullName evidence="3">M15 family metallopeptidase</fullName>
    </submittedName>
</protein>
<dbReference type="PANTHER" id="PTHR34385">
    <property type="entry name" value="D-ALANYL-D-ALANINE CARBOXYPEPTIDASE"/>
    <property type="match status" value="1"/>
</dbReference>
<accession>A0ABY5L6Y4</accession>
<feature type="signal peptide" evidence="1">
    <location>
        <begin position="1"/>
        <end position="17"/>
    </location>
</feature>
<evidence type="ECO:0000313" key="3">
    <source>
        <dbReference type="EMBL" id="UUL82723.1"/>
    </source>
</evidence>
<feature type="domain" description="D-alanyl-D-alanine carboxypeptidase-like core" evidence="2">
    <location>
        <begin position="95"/>
        <end position="227"/>
    </location>
</feature>
<evidence type="ECO:0000256" key="1">
    <source>
        <dbReference type="SAM" id="SignalP"/>
    </source>
</evidence>
<dbReference type="SUPFAM" id="SSF55166">
    <property type="entry name" value="Hedgehog/DD-peptidase"/>
    <property type="match status" value="1"/>
</dbReference>
<gene>
    <name evidence="3" type="ORF">NMP03_00270</name>
</gene>
<keyword evidence="1" id="KW-0732">Signal</keyword>
<proteinExistence type="predicted"/>